<keyword evidence="2 6" id="KW-0489">Methyltransferase</keyword>
<evidence type="ECO:0000256" key="4">
    <source>
        <dbReference type="ARBA" id="ARBA00022691"/>
    </source>
</evidence>
<organism evidence="8">
    <name type="scientific">uncultured bacterium</name>
    <name type="common">gcode 4</name>
    <dbReference type="NCBI Taxonomy" id="1234023"/>
    <lineage>
        <taxon>Bacteria</taxon>
        <taxon>environmental samples</taxon>
    </lineage>
</organism>
<evidence type="ECO:0000256" key="2">
    <source>
        <dbReference type="ARBA" id="ARBA00022603"/>
    </source>
</evidence>
<comment type="caution">
    <text evidence="6">Lacks conserved residue(s) required for the propagation of feature annotation.</text>
</comment>
<dbReference type="PANTHER" id="PTHR22807">
    <property type="entry name" value="NOP2 YEAST -RELATED NOL1/NOP2/FMU SUN DOMAIN-CONTAINING"/>
    <property type="match status" value="1"/>
</dbReference>
<comment type="similarity">
    <text evidence="1 6">Belongs to the class I-like SAM-binding methyltransferase superfamily. RsmB/NOP family.</text>
</comment>
<accession>K2FT57</accession>
<gene>
    <name evidence="8" type="ORF">ACD_4C00457G0009</name>
</gene>
<keyword evidence="4 6" id="KW-0949">S-adenosyl-L-methionine</keyword>
<dbReference type="GO" id="GO:0001510">
    <property type="term" value="P:RNA methylation"/>
    <property type="evidence" value="ECO:0007669"/>
    <property type="project" value="InterPro"/>
</dbReference>
<dbReference type="EMBL" id="AMFJ01000973">
    <property type="protein sequence ID" value="EKE26063.1"/>
    <property type="molecule type" value="Genomic_DNA"/>
</dbReference>
<evidence type="ECO:0000256" key="6">
    <source>
        <dbReference type="PROSITE-ProRule" id="PRU01023"/>
    </source>
</evidence>
<feature type="domain" description="SAM-dependent MTase RsmB/NOP-type" evidence="7">
    <location>
        <begin position="22"/>
        <end position="309"/>
    </location>
</feature>
<dbReference type="InterPro" id="IPR029063">
    <property type="entry name" value="SAM-dependent_MTases_sf"/>
</dbReference>
<dbReference type="Gene3D" id="3.30.70.1170">
    <property type="entry name" value="Sun protein, domain 3"/>
    <property type="match status" value="1"/>
</dbReference>
<feature type="binding site" evidence="6">
    <location>
        <position position="165"/>
    </location>
    <ligand>
        <name>S-adenosyl-L-methionine</name>
        <dbReference type="ChEBI" id="CHEBI:59789"/>
    </ligand>
</feature>
<evidence type="ECO:0000313" key="8">
    <source>
        <dbReference type="EMBL" id="EKE26063.1"/>
    </source>
</evidence>
<dbReference type="GO" id="GO:0003723">
    <property type="term" value="F:RNA binding"/>
    <property type="evidence" value="ECO:0007669"/>
    <property type="project" value="UniProtKB-UniRule"/>
</dbReference>
<dbReference type="PROSITE" id="PS51686">
    <property type="entry name" value="SAM_MT_RSMB_NOP"/>
    <property type="match status" value="1"/>
</dbReference>
<keyword evidence="5 6" id="KW-0694">RNA-binding</keyword>
<dbReference type="AlphaFoldDB" id="K2FT57"/>
<comment type="caution">
    <text evidence="8">The sequence shown here is derived from an EMBL/GenBank/DDBJ whole genome shotgun (WGS) entry which is preliminary data.</text>
</comment>
<dbReference type="PRINTS" id="PR02008">
    <property type="entry name" value="RCMTFAMILY"/>
</dbReference>
<protein>
    <recommendedName>
        <fullName evidence="7">SAM-dependent MTase RsmB/NOP-type domain-containing protein</fullName>
    </recommendedName>
</protein>
<sequence length="309" mass="36999">MINNTFFERLDKIYNKDDIELILKWLNSDKITSFRINTLKSDKNEIETFLNENNIEFKTLSFFSWAYIIEKKHEFFLKWSRIFYDGKIYVQWVASLIPAILLNPRVWEKILDVTAAPGSKTTQICAMMENKGEIVASEQNQIRFDKLNYNLKLQWCDICNAIKTDALKLQEKFEEWYFDRILLDAPCSAEWRINLNIEKTYWFWSLENISKKQKLQLLLLESVIPLLKVWWTLVYSTCTLAPEENEEVIDFICKKYSFKIEKNELDFEFSRPWITEFDWKKYNDDISNTIRILPSVLSEGFYVAKLIKV</sequence>
<dbReference type="InterPro" id="IPR049560">
    <property type="entry name" value="MeTrfase_RsmB-F_NOP2_cat"/>
</dbReference>
<dbReference type="InterPro" id="IPR001678">
    <property type="entry name" value="MeTrfase_RsmB-F_NOP2_dom"/>
</dbReference>
<dbReference type="SUPFAM" id="SSF53335">
    <property type="entry name" value="S-adenosyl-L-methionine-dependent methyltransferases"/>
    <property type="match status" value="1"/>
</dbReference>
<feature type="active site" description="Nucleophile" evidence="6">
    <location>
        <position position="238"/>
    </location>
</feature>
<evidence type="ECO:0000256" key="1">
    <source>
        <dbReference type="ARBA" id="ARBA00007494"/>
    </source>
</evidence>
<feature type="binding site" evidence="6">
    <location>
        <position position="184"/>
    </location>
    <ligand>
        <name>S-adenosyl-L-methionine</name>
        <dbReference type="ChEBI" id="CHEBI:59789"/>
    </ligand>
</feature>
<dbReference type="GO" id="GO:0008173">
    <property type="term" value="F:RNA methyltransferase activity"/>
    <property type="evidence" value="ECO:0007669"/>
    <property type="project" value="InterPro"/>
</dbReference>
<dbReference type="InterPro" id="IPR023267">
    <property type="entry name" value="RCMT"/>
</dbReference>
<dbReference type="Gene3D" id="3.40.50.150">
    <property type="entry name" value="Vaccinia Virus protein VP39"/>
    <property type="match status" value="1"/>
</dbReference>
<dbReference type="InterPro" id="IPR018314">
    <property type="entry name" value="RsmB/NOL1/NOP2-like_CS"/>
</dbReference>
<name>K2FT57_9BACT</name>
<dbReference type="PROSITE" id="PS01153">
    <property type="entry name" value="NOL1_NOP2_SUN"/>
    <property type="match status" value="1"/>
</dbReference>
<evidence type="ECO:0000256" key="5">
    <source>
        <dbReference type="ARBA" id="ARBA00022884"/>
    </source>
</evidence>
<dbReference type="PANTHER" id="PTHR22807:SF30">
    <property type="entry name" value="28S RRNA (CYTOSINE(4447)-C(5))-METHYLTRANSFERASE-RELATED"/>
    <property type="match status" value="1"/>
</dbReference>
<evidence type="ECO:0000256" key="3">
    <source>
        <dbReference type="ARBA" id="ARBA00022679"/>
    </source>
</evidence>
<reference evidence="8" key="1">
    <citation type="journal article" date="2012" name="Science">
        <title>Fermentation, hydrogen, and sulfur metabolism in multiple uncultivated bacterial phyla.</title>
        <authorList>
            <person name="Wrighton K.C."/>
            <person name="Thomas B.C."/>
            <person name="Sharon I."/>
            <person name="Miller C.S."/>
            <person name="Castelle C.J."/>
            <person name="VerBerkmoes N.C."/>
            <person name="Wilkins M.J."/>
            <person name="Hettich R.L."/>
            <person name="Lipton M.S."/>
            <person name="Williams K.H."/>
            <person name="Long P.E."/>
            <person name="Banfield J.F."/>
        </authorList>
    </citation>
    <scope>NUCLEOTIDE SEQUENCE [LARGE SCALE GENOMIC DNA]</scope>
</reference>
<keyword evidence="3 6" id="KW-0808">Transferase</keyword>
<evidence type="ECO:0000259" key="7">
    <source>
        <dbReference type="PROSITE" id="PS51686"/>
    </source>
</evidence>
<feature type="binding site" evidence="6">
    <location>
        <position position="138"/>
    </location>
    <ligand>
        <name>S-adenosyl-L-methionine</name>
        <dbReference type="ChEBI" id="CHEBI:59789"/>
    </ligand>
</feature>
<dbReference type="Pfam" id="PF01189">
    <property type="entry name" value="Methyltr_RsmB-F"/>
    <property type="match status" value="1"/>
</dbReference>
<proteinExistence type="inferred from homology"/>